<proteinExistence type="predicted"/>
<name>A0A5Q3QA35_9PSEU</name>
<organism evidence="2 3">
    <name type="scientific">Allosaccharopolyspora coralli</name>
    <dbReference type="NCBI Taxonomy" id="2665642"/>
    <lineage>
        <taxon>Bacteria</taxon>
        <taxon>Bacillati</taxon>
        <taxon>Actinomycetota</taxon>
        <taxon>Actinomycetes</taxon>
        <taxon>Pseudonocardiales</taxon>
        <taxon>Pseudonocardiaceae</taxon>
        <taxon>Allosaccharopolyspora</taxon>
    </lineage>
</organism>
<dbReference type="InterPro" id="IPR017853">
    <property type="entry name" value="GH"/>
</dbReference>
<dbReference type="RefSeq" id="WP_154077809.1">
    <property type="nucleotide sequence ID" value="NZ_CP045929.1"/>
</dbReference>
<evidence type="ECO:0000313" key="3">
    <source>
        <dbReference type="Proteomes" id="UP000371041"/>
    </source>
</evidence>
<reference evidence="3" key="1">
    <citation type="submission" date="2019-11" db="EMBL/GenBank/DDBJ databases">
        <title>The complete genome sequence of Saccharopolyspora sp. E2A.</title>
        <authorList>
            <person name="Zhang G."/>
        </authorList>
    </citation>
    <scope>NUCLEOTIDE SEQUENCE [LARGE SCALE GENOMIC DNA]</scope>
    <source>
        <strain evidence="3">E2A</strain>
    </source>
</reference>
<keyword evidence="3" id="KW-1185">Reference proteome</keyword>
<sequence>MRAVTEFPRSPGGCAYWWNRAVYYQVNVRGFVDSDGDGVGDINGLRSHLGYLELLGVDAVWMTYVFDRTVTGEGSELDPLAGDLPSLDRLVDEAHTAGLRLVLDLAFGRSVLNGPDSARVIADGVSFWLDRGMDGIRLGAAPRSAEAIDDDLHRMLELALPVFDDYPDAVLAALLDERWYRDPQVRPPMHLGVDMRFGLADFDAVQVRRVADSVLARPGHGLCPSWSLGRADRLLPTTRFGGGVLGRQRARAAALVLMALPGSIGFDYGEELGLPNAETIRNSAVRPPMLWEGTEPPFGFSAAPGPWDPWDSDWAKFTVESQLEDDSSTLSLYRNGIDLRQRLWDSQDHDVEWYGAPEGCLAFRRAAGGAICALNTTGEAVRRPPGEVLLASTDLPEGELPANAAVWLRGQPQSGNAQFSRT</sequence>
<dbReference type="Gene3D" id="3.20.20.80">
    <property type="entry name" value="Glycosidases"/>
    <property type="match status" value="2"/>
</dbReference>
<dbReference type="Proteomes" id="UP000371041">
    <property type="component" value="Chromosome"/>
</dbReference>
<evidence type="ECO:0000259" key="1">
    <source>
        <dbReference type="SMART" id="SM00642"/>
    </source>
</evidence>
<dbReference type="Pfam" id="PF00128">
    <property type="entry name" value="Alpha-amylase"/>
    <property type="match status" value="2"/>
</dbReference>
<evidence type="ECO:0000313" key="2">
    <source>
        <dbReference type="EMBL" id="QGK71233.1"/>
    </source>
</evidence>
<dbReference type="PANTHER" id="PTHR10357">
    <property type="entry name" value="ALPHA-AMYLASE FAMILY MEMBER"/>
    <property type="match status" value="1"/>
</dbReference>
<accession>A0A5Q3QA35</accession>
<gene>
    <name evidence="2" type="ORF">GIY23_18420</name>
</gene>
<dbReference type="EMBL" id="CP045929">
    <property type="protein sequence ID" value="QGK71233.1"/>
    <property type="molecule type" value="Genomic_DNA"/>
</dbReference>
<feature type="domain" description="Glycosyl hydrolase family 13 catalytic" evidence="1">
    <location>
        <begin position="25"/>
        <end position="324"/>
    </location>
</feature>
<dbReference type="SUPFAM" id="SSF51445">
    <property type="entry name" value="(Trans)glycosidases"/>
    <property type="match status" value="1"/>
</dbReference>
<dbReference type="GO" id="GO:0009313">
    <property type="term" value="P:oligosaccharide catabolic process"/>
    <property type="evidence" value="ECO:0007669"/>
    <property type="project" value="TreeGrafter"/>
</dbReference>
<dbReference type="InterPro" id="IPR006047">
    <property type="entry name" value="GH13_cat_dom"/>
</dbReference>
<dbReference type="AlphaFoldDB" id="A0A5Q3QA35"/>
<dbReference type="KEGG" id="sace:GIY23_18420"/>
<dbReference type="GO" id="GO:0004556">
    <property type="term" value="F:alpha-amylase activity"/>
    <property type="evidence" value="ECO:0007669"/>
    <property type="project" value="TreeGrafter"/>
</dbReference>
<dbReference type="PANTHER" id="PTHR10357:SF179">
    <property type="entry name" value="NEUTRAL AND BASIC AMINO ACID TRANSPORT PROTEIN RBAT"/>
    <property type="match status" value="1"/>
</dbReference>
<protein>
    <recommendedName>
        <fullName evidence="1">Glycosyl hydrolase family 13 catalytic domain-containing protein</fullName>
    </recommendedName>
</protein>
<dbReference type="SMART" id="SM00642">
    <property type="entry name" value="Aamy"/>
    <property type="match status" value="1"/>
</dbReference>